<evidence type="ECO:0000313" key="4">
    <source>
        <dbReference type="EMBL" id="GAA4432552.1"/>
    </source>
</evidence>
<dbReference type="Pfam" id="PF10531">
    <property type="entry name" value="SLBB"/>
    <property type="match status" value="1"/>
</dbReference>
<dbReference type="SMART" id="SM00278">
    <property type="entry name" value="HhH1"/>
    <property type="match status" value="2"/>
</dbReference>
<name>A0ABP8LPA3_9MICO</name>
<dbReference type="Pfam" id="PF12836">
    <property type="entry name" value="HHH_3"/>
    <property type="match status" value="1"/>
</dbReference>
<evidence type="ECO:0000313" key="5">
    <source>
        <dbReference type="Proteomes" id="UP001500622"/>
    </source>
</evidence>
<evidence type="ECO:0000259" key="3">
    <source>
        <dbReference type="SMART" id="SM00278"/>
    </source>
</evidence>
<feature type="region of interest" description="Disordered" evidence="1">
    <location>
        <begin position="65"/>
        <end position="91"/>
    </location>
</feature>
<feature type="domain" description="Helix-hairpin-helix DNA-binding motif class 1" evidence="3">
    <location>
        <begin position="190"/>
        <end position="209"/>
    </location>
</feature>
<proteinExistence type="predicted"/>
<dbReference type="InterPro" id="IPR010994">
    <property type="entry name" value="RuvA_2-like"/>
</dbReference>
<keyword evidence="2" id="KW-1133">Transmembrane helix</keyword>
<dbReference type="InterPro" id="IPR004509">
    <property type="entry name" value="Competence_ComEA_HhH"/>
</dbReference>
<comment type="caution">
    <text evidence="4">The sequence shown here is derived from an EMBL/GenBank/DDBJ whole genome shotgun (WGS) entry which is preliminary data.</text>
</comment>
<dbReference type="EMBL" id="BAABGN010000013">
    <property type="protein sequence ID" value="GAA4432552.1"/>
    <property type="molecule type" value="Genomic_DNA"/>
</dbReference>
<evidence type="ECO:0000256" key="1">
    <source>
        <dbReference type="SAM" id="MobiDB-lite"/>
    </source>
</evidence>
<dbReference type="Gene3D" id="1.10.150.320">
    <property type="entry name" value="Photosystem II 12 kDa extrinsic protein"/>
    <property type="match status" value="1"/>
</dbReference>
<dbReference type="PANTHER" id="PTHR21180">
    <property type="entry name" value="ENDONUCLEASE/EXONUCLEASE/PHOSPHATASE FAMILY DOMAIN-CONTAINING PROTEIN 1"/>
    <property type="match status" value="1"/>
</dbReference>
<protein>
    <recommendedName>
        <fullName evidence="3">Helix-hairpin-helix DNA-binding motif class 1 domain-containing protein</fullName>
    </recommendedName>
</protein>
<dbReference type="InterPro" id="IPR019554">
    <property type="entry name" value="Soluble_ligand-bd"/>
</dbReference>
<dbReference type="PANTHER" id="PTHR21180:SF32">
    <property type="entry name" value="ENDONUCLEASE_EXONUCLEASE_PHOSPHATASE FAMILY DOMAIN-CONTAINING PROTEIN 1"/>
    <property type="match status" value="1"/>
</dbReference>
<feature type="compositionally biased region" description="Gly residues" evidence="1">
    <location>
        <begin position="165"/>
        <end position="179"/>
    </location>
</feature>
<dbReference type="SUPFAM" id="SSF47781">
    <property type="entry name" value="RuvA domain 2-like"/>
    <property type="match status" value="1"/>
</dbReference>
<reference evidence="5" key="1">
    <citation type="journal article" date="2019" name="Int. J. Syst. Evol. Microbiol.">
        <title>The Global Catalogue of Microorganisms (GCM) 10K type strain sequencing project: providing services to taxonomists for standard genome sequencing and annotation.</title>
        <authorList>
            <consortium name="The Broad Institute Genomics Platform"/>
            <consortium name="The Broad Institute Genome Sequencing Center for Infectious Disease"/>
            <person name="Wu L."/>
            <person name="Ma J."/>
        </authorList>
    </citation>
    <scope>NUCLEOTIDE SEQUENCE [LARGE SCALE GENOMIC DNA]</scope>
    <source>
        <strain evidence="5">JCM 17810</strain>
    </source>
</reference>
<keyword evidence="5" id="KW-1185">Reference proteome</keyword>
<feature type="region of interest" description="Disordered" evidence="1">
    <location>
        <begin position="160"/>
        <end position="182"/>
    </location>
</feature>
<feature type="transmembrane region" description="Helical" evidence="2">
    <location>
        <begin position="37"/>
        <end position="57"/>
    </location>
</feature>
<gene>
    <name evidence="4" type="ORF">GCM10023169_38420</name>
</gene>
<dbReference type="Proteomes" id="UP001500622">
    <property type="component" value="Unassembled WGS sequence"/>
</dbReference>
<dbReference type="InterPro" id="IPR051675">
    <property type="entry name" value="Endo/Exo/Phosphatase_dom_1"/>
</dbReference>
<accession>A0ABP8LPA3</accession>
<feature type="domain" description="Helix-hairpin-helix DNA-binding motif class 1" evidence="3">
    <location>
        <begin position="220"/>
        <end position="239"/>
    </location>
</feature>
<sequence>MRALASAAYTATAGHLEVTPEDDVAPSRRWLPSRRSAVVAGLTVLLLGAAVMAAAWLNRPSEPVPLPPPPAVTTTGPSQPATTGPSEAATGEPGTVVVHVAGAVAEPGVIELPDGARVGEAVDAAGGATAEAELGAVNLARALTDGEQVYVPAAGEAPPAVAGSNGAGDADGGGPGGAGTPVNINSATAEQLEELPGIGPALATSILEWRALNGSFTTVEDLDQVSGIGPATLERLRPLVTV</sequence>
<dbReference type="InterPro" id="IPR003583">
    <property type="entry name" value="Hlx-hairpin-Hlx_DNA-bd_motif"/>
</dbReference>
<keyword evidence="2" id="KW-0812">Transmembrane</keyword>
<evidence type="ECO:0000256" key="2">
    <source>
        <dbReference type="SAM" id="Phobius"/>
    </source>
</evidence>
<organism evidence="4 5">
    <name type="scientific">Georgenia halophila</name>
    <dbReference type="NCBI Taxonomy" id="620889"/>
    <lineage>
        <taxon>Bacteria</taxon>
        <taxon>Bacillati</taxon>
        <taxon>Actinomycetota</taxon>
        <taxon>Actinomycetes</taxon>
        <taxon>Micrococcales</taxon>
        <taxon>Bogoriellaceae</taxon>
        <taxon>Georgenia</taxon>
    </lineage>
</organism>
<dbReference type="NCBIfam" id="TIGR00426">
    <property type="entry name" value="competence protein ComEA helix-hairpin-helix repeat region"/>
    <property type="match status" value="1"/>
</dbReference>
<keyword evidence="2" id="KW-0472">Membrane</keyword>
<dbReference type="Gene3D" id="3.10.560.10">
    <property type="entry name" value="Outer membrane lipoprotein wza domain like"/>
    <property type="match status" value="1"/>
</dbReference>